<organism evidence="16 17">
    <name type="scientific">Mycena venus</name>
    <dbReference type="NCBI Taxonomy" id="2733690"/>
    <lineage>
        <taxon>Eukaryota</taxon>
        <taxon>Fungi</taxon>
        <taxon>Dikarya</taxon>
        <taxon>Basidiomycota</taxon>
        <taxon>Agaricomycotina</taxon>
        <taxon>Agaricomycetes</taxon>
        <taxon>Agaricomycetidae</taxon>
        <taxon>Agaricales</taxon>
        <taxon>Marasmiineae</taxon>
        <taxon>Mycenaceae</taxon>
        <taxon>Mycena</taxon>
    </lineage>
</organism>
<keyword evidence="7 14" id="KW-0812">Transmembrane</keyword>
<keyword evidence="11 14" id="KW-0472">Membrane</keyword>
<evidence type="ECO:0000256" key="12">
    <source>
        <dbReference type="ARBA" id="ARBA00023180"/>
    </source>
</evidence>
<keyword evidence="17" id="KW-1185">Reference proteome</keyword>
<proteinExistence type="inferred from homology"/>
<keyword evidence="9 14" id="KW-1133">Transmembrane helix</keyword>
<keyword evidence="8" id="KW-0735">Signal-anchor</keyword>
<comment type="subcellular location">
    <subcellularLocation>
        <location evidence="1">Golgi apparatus membrane</location>
        <topology evidence="1">Single-pass type II membrane protein</topology>
    </subcellularLocation>
</comment>
<keyword evidence="5" id="KW-0328">Glycosyltransferase</keyword>
<dbReference type="AlphaFoldDB" id="A0A8H6XM55"/>
<dbReference type="GO" id="GO:0006487">
    <property type="term" value="P:protein N-linked glycosylation"/>
    <property type="evidence" value="ECO:0007669"/>
    <property type="project" value="TreeGrafter"/>
</dbReference>
<dbReference type="InterPro" id="IPR052105">
    <property type="entry name" value="MGAT5_Glycosyltransferase"/>
</dbReference>
<evidence type="ECO:0000256" key="10">
    <source>
        <dbReference type="ARBA" id="ARBA00023034"/>
    </source>
</evidence>
<comment type="pathway">
    <text evidence="2">Protein modification; protein glycosylation.</text>
</comment>
<dbReference type="GO" id="GO:0000139">
    <property type="term" value="C:Golgi membrane"/>
    <property type="evidence" value="ECO:0007669"/>
    <property type="project" value="UniProtKB-SubCell"/>
</dbReference>
<feature type="domain" description="Glycosyltransferase family 18 catalytic" evidence="15">
    <location>
        <begin position="225"/>
        <end position="426"/>
    </location>
</feature>
<evidence type="ECO:0000313" key="16">
    <source>
        <dbReference type="EMBL" id="KAF7343154.1"/>
    </source>
</evidence>
<dbReference type="OrthoDB" id="2113294at2759"/>
<dbReference type="UniPathway" id="UPA00378"/>
<evidence type="ECO:0000256" key="9">
    <source>
        <dbReference type="ARBA" id="ARBA00022989"/>
    </source>
</evidence>
<dbReference type="GO" id="GO:0030144">
    <property type="term" value="F:alpha-1,6-mannosylglycoprotein 6-beta-N-acetylglucosaminyltransferase activity"/>
    <property type="evidence" value="ECO:0007669"/>
    <property type="project" value="UniProtKB-EC"/>
</dbReference>
<evidence type="ECO:0000256" key="6">
    <source>
        <dbReference type="ARBA" id="ARBA00022679"/>
    </source>
</evidence>
<dbReference type="PANTHER" id="PTHR15075:SF2">
    <property type="entry name" value="ALPHA-1,6-MANNOSYLGLYCOPROTEIN 6-BETA-N-ACETYLGLUCOSAMINYLTRANSFERASE"/>
    <property type="match status" value="1"/>
</dbReference>
<evidence type="ECO:0000256" key="13">
    <source>
        <dbReference type="ARBA" id="ARBA00048243"/>
    </source>
</evidence>
<dbReference type="EC" id="2.4.1.155" evidence="4"/>
<keyword evidence="6" id="KW-0808">Transferase</keyword>
<protein>
    <recommendedName>
        <fullName evidence="4">alpha-1,6-mannosyl-glycoprotein 6-beta-N-acetylglucosaminyltransferase</fullName>
        <ecNumber evidence="4">2.4.1.155</ecNumber>
    </recommendedName>
</protein>
<evidence type="ECO:0000256" key="8">
    <source>
        <dbReference type="ARBA" id="ARBA00022968"/>
    </source>
</evidence>
<accession>A0A8H6XM55</accession>
<keyword evidence="10" id="KW-0333">Golgi apparatus</keyword>
<dbReference type="PANTHER" id="PTHR15075">
    <property type="entry name" value="ALPHA-MANNOSIDE BETA-1,6-N-ACETYLGLUCOSAMINYLTRANSFERASE"/>
    <property type="match status" value="1"/>
</dbReference>
<comment type="caution">
    <text evidence="16">The sequence shown here is derived from an EMBL/GenBank/DDBJ whole genome shotgun (WGS) entry which is preliminary data.</text>
</comment>
<evidence type="ECO:0000256" key="14">
    <source>
        <dbReference type="SAM" id="Phobius"/>
    </source>
</evidence>
<dbReference type="Proteomes" id="UP000620124">
    <property type="component" value="Unassembled WGS sequence"/>
</dbReference>
<comment type="catalytic activity">
    <reaction evidence="13">
        <text>N(4)-{beta-D-GlcNAc-(1-&gt;2)-[beta-D-GlcNAc-(1-&gt;4)]-alpha-D-Man-(1-&gt;3)-[beta-D-GlcNAc-(1-&gt;2)-alpha-D-Man-(1-&gt;6)]-beta-D-Man-(1-&gt;4)-beta-D-GlcNAc-(1-&gt;4)-beta-D-GlcNAc}-L-asparaginyl-[protein] + UDP-N-acetyl-alpha-D-glucosamine = N(4)-{beta-D-GlcNAc-(1-&gt;2)-[beta-D-GlcNAc-(1-&gt;4)]-alpha-D-Man-(1-&gt;3)-[beta-D-GlcNAc-(1-&gt;2)-[beta-D-GlcNAc-(1-&gt;6)]-alpha-D-Man-(1-&gt;6)]-beta-D-Man-(1-&gt;4)-beta-D-GlcNAc-(1-&gt;4)-beta-D-GlcNAc}-L-asparaginyl-[protein] + UDP + H(+)</text>
        <dbReference type="Rhea" id="RHEA:16921"/>
        <dbReference type="Rhea" id="RHEA-COMP:14374"/>
        <dbReference type="Rhea" id="RHEA-COMP:14377"/>
        <dbReference type="ChEBI" id="CHEBI:15378"/>
        <dbReference type="ChEBI" id="CHEBI:57705"/>
        <dbReference type="ChEBI" id="CHEBI:58223"/>
        <dbReference type="ChEBI" id="CHEBI:139507"/>
        <dbReference type="ChEBI" id="CHEBI:139510"/>
        <dbReference type="EC" id="2.4.1.155"/>
    </reaction>
</comment>
<sequence>MTPDSWLQFLLLPRHRILLLVLVCVLILGFPIFLEGSGYTNWTSLRMPTTTISQSADLTPSSPLTDLLFTTDPADDDHSWMAENDRTIASIFRCVEQGNCSQNQTKVVILSAKPFLAVLRGDSGGEVIWANSTVMAMRLLGYSFLYSRGRDRTSQLYYMFGPLVSAILVDVSDAEACFHDQDCVLMEHQPHGIPAWKMFSFHFWGSPENPLGEKWTLSPERYRPSGRNTYLGYSIEPQCARQAFIPHELRPQQAYVLAKEAKFFNGSNYPYAPDFFDAASGEAGVHFLAGVRDRVLPDFFPSSITNVGFMPQTEFYAKLAQSRVLVGVGNPWLSPTPYDALCLGVPFINPIMSWDTSNPSNRTRWNSQHNTLKELDPPYVYNVFRNDKDGFVKAVVEATSHPIESYVLEDMRMSAVEERVAAILETDWKAEAAKLLAERKASKSGETFWL</sequence>
<evidence type="ECO:0000256" key="7">
    <source>
        <dbReference type="ARBA" id="ARBA00022692"/>
    </source>
</evidence>
<name>A0A8H6XM55_9AGAR</name>
<evidence type="ECO:0000256" key="4">
    <source>
        <dbReference type="ARBA" id="ARBA00012671"/>
    </source>
</evidence>
<gene>
    <name evidence="16" type="ORF">MVEN_01746100</name>
</gene>
<reference evidence="16" key="1">
    <citation type="submission" date="2020-05" db="EMBL/GenBank/DDBJ databases">
        <title>Mycena genomes resolve the evolution of fungal bioluminescence.</title>
        <authorList>
            <person name="Tsai I.J."/>
        </authorList>
    </citation>
    <scope>NUCLEOTIDE SEQUENCE</scope>
    <source>
        <strain evidence="16">CCC161011</strain>
    </source>
</reference>
<evidence type="ECO:0000256" key="11">
    <source>
        <dbReference type="ARBA" id="ARBA00023136"/>
    </source>
</evidence>
<evidence type="ECO:0000259" key="15">
    <source>
        <dbReference type="Pfam" id="PF15024"/>
    </source>
</evidence>
<keyword evidence="12" id="KW-0325">Glycoprotein</keyword>
<dbReference type="EMBL" id="JACAZI010000016">
    <property type="protein sequence ID" value="KAF7343154.1"/>
    <property type="molecule type" value="Genomic_DNA"/>
</dbReference>
<comment type="similarity">
    <text evidence="3">Belongs to the glycosyltransferase 18 family.</text>
</comment>
<evidence type="ECO:0000256" key="3">
    <source>
        <dbReference type="ARBA" id="ARBA00007477"/>
    </source>
</evidence>
<feature type="transmembrane region" description="Helical" evidence="14">
    <location>
        <begin position="17"/>
        <end position="34"/>
    </location>
</feature>
<evidence type="ECO:0000313" key="17">
    <source>
        <dbReference type="Proteomes" id="UP000620124"/>
    </source>
</evidence>
<dbReference type="Pfam" id="PF15024">
    <property type="entry name" value="Glyco_transf_18"/>
    <property type="match status" value="1"/>
</dbReference>
<evidence type="ECO:0000256" key="5">
    <source>
        <dbReference type="ARBA" id="ARBA00022676"/>
    </source>
</evidence>
<dbReference type="InterPro" id="IPR026116">
    <property type="entry name" value="GT18_cat"/>
</dbReference>
<evidence type="ECO:0000256" key="2">
    <source>
        <dbReference type="ARBA" id="ARBA00004922"/>
    </source>
</evidence>
<evidence type="ECO:0000256" key="1">
    <source>
        <dbReference type="ARBA" id="ARBA00004323"/>
    </source>
</evidence>